<name>A0AAE0SSH3_9BIVA</name>
<protein>
    <submittedName>
        <fullName evidence="1">Uncharacterized protein</fullName>
    </submittedName>
</protein>
<sequence>MTFVYRLAWPGQNFVTCNESNCDDFIVRNKHNVSYEQRLKNLRWKCVTGCKGVLQTTDSMTFTSINKLLEDQWEMAEGSFKYIFNYTMDDQVTFQVPFERETMIDIFTFDGDGDQVKCRWGNNSQFPKPSKGFLLDEERCRIHISPMAINGFSVGDLYHLSLTAEDFVNHPVKWSSRVNRGPFSSVPFIISVRIGSKPNVSTSGPTFNERETTFPFGMIISSLQYSWNARIDLSVYGTGHTIIETGPRNMIFEDLEKNYTTRVASFFNRTVENTGINIICVASYTSDG</sequence>
<keyword evidence="2" id="KW-1185">Reference proteome</keyword>
<comment type="caution">
    <text evidence="1">The sequence shown here is derived from an EMBL/GenBank/DDBJ whole genome shotgun (WGS) entry which is preliminary data.</text>
</comment>
<evidence type="ECO:0000313" key="2">
    <source>
        <dbReference type="Proteomes" id="UP001195483"/>
    </source>
</evidence>
<dbReference type="AlphaFoldDB" id="A0AAE0SSH3"/>
<accession>A0AAE0SSH3</accession>
<proteinExistence type="predicted"/>
<evidence type="ECO:0000313" key="1">
    <source>
        <dbReference type="EMBL" id="KAK3597412.1"/>
    </source>
</evidence>
<gene>
    <name evidence="1" type="ORF">CHS0354_040143</name>
</gene>
<reference evidence="1" key="1">
    <citation type="journal article" date="2021" name="Genome Biol. Evol.">
        <title>A High-Quality Reference Genome for a Parasitic Bivalve with Doubly Uniparental Inheritance (Bivalvia: Unionida).</title>
        <authorList>
            <person name="Smith C.H."/>
        </authorList>
    </citation>
    <scope>NUCLEOTIDE SEQUENCE</scope>
    <source>
        <strain evidence="1">CHS0354</strain>
    </source>
</reference>
<dbReference type="Proteomes" id="UP001195483">
    <property type="component" value="Unassembled WGS sequence"/>
</dbReference>
<reference evidence="1" key="3">
    <citation type="submission" date="2023-05" db="EMBL/GenBank/DDBJ databases">
        <authorList>
            <person name="Smith C.H."/>
        </authorList>
    </citation>
    <scope>NUCLEOTIDE SEQUENCE</scope>
    <source>
        <strain evidence="1">CHS0354</strain>
        <tissue evidence="1">Mantle</tissue>
    </source>
</reference>
<dbReference type="EMBL" id="JAEAOA010002330">
    <property type="protein sequence ID" value="KAK3597412.1"/>
    <property type="molecule type" value="Genomic_DNA"/>
</dbReference>
<organism evidence="1 2">
    <name type="scientific">Potamilus streckersoni</name>
    <dbReference type="NCBI Taxonomy" id="2493646"/>
    <lineage>
        <taxon>Eukaryota</taxon>
        <taxon>Metazoa</taxon>
        <taxon>Spiralia</taxon>
        <taxon>Lophotrochozoa</taxon>
        <taxon>Mollusca</taxon>
        <taxon>Bivalvia</taxon>
        <taxon>Autobranchia</taxon>
        <taxon>Heteroconchia</taxon>
        <taxon>Palaeoheterodonta</taxon>
        <taxon>Unionida</taxon>
        <taxon>Unionoidea</taxon>
        <taxon>Unionidae</taxon>
        <taxon>Ambleminae</taxon>
        <taxon>Lampsilini</taxon>
        <taxon>Potamilus</taxon>
    </lineage>
</organism>
<reference evidence="1" key="2">
    <citation type="journal article" date="2021" name="Genome Biol. Evol.">
        <title>Developing a high-quality reference genome for a parasitic bivalve with doubly uniparental inheritance (Bivalvia: Unionida).</title>
        <authorList>
            <person name="Smith C.H."/>
        </authorList>
    </citation>
    <scope>NUCLEOTIDE SEQUENCE</scope>
    <source>
        <strain evidence="1">CHS0354</strain>
        <tissue evidence="1">Mantle</tissue>
    </source>
</reference>